<dbReference type="Proteomes" id="UP000603200">
    <property type="component" value="Unassembled WGS sequence"/>
</dbReference>
<name>A0ABQ3ZFL6_9ACTN</name>
<gene>
    <name evidence="2" type="ORF">Ahu01nite_004510</name>
</gene>
<organism evidence="2 3">
    <name type="scientific">Winogradskya humida</name>
    <dbReference type="NCBI Taxonomy" id="113566"/>
    <lineage>
        <taxon>Bacteria</taxon>
        <taxon>Bacillati</taxon>
        <taxon>Actinomycetota</taxon>
        <taxon>Actinomycetes</taxon>
        <taxon>Micromonosporales</taxon>
        <taxon>Micromonosporaceae</taxon>
        <taxon>Winogradskya</taxon>
    </lineage>
</organism>
<evidence type="ECO:0000256" key="1">
    <source>
        <dbReference type="SAM" id="MobiDB-lite"/>
    </source>
</evidence>
<evidence type="ECO:0000313" key="3">
    <source>
        <dbReference type="Proteomes" id="UP000603200"/>
    </source>
</evidence>
<protein>
    <recommendedName>
        <fullName evidence="4">Septum formation initiator</fullName>
    </recommendedName>
</protein>
<feature type="compositionally biased region" description="Basic and acidic residues" evidence="1">
    <location>
        <begin position="129"/>
        <end position="138"/>
    </location>
</feature>
<keyword evidence="3" id="KW-1185">Reference proteome</keyword>
<proteinExistence type="predicted"/>
<feature type="region of interest" description="Disordered" evidence="1">
    <location>
        <begin position="53"/>
        <end position="90"/>
    </location>
</feature>
<sequence>MNRRTLLAAAGWLSAAILAVAIGIAALSVIGTGLTTPENKPLSAADVDRLLREQPAASRSASQGVGSSPSPSGSPPTSPSVSRPPGVASKALVTRGGTVVARCAAGQAEIVTMSPRPGFSLHEQQGNEGEFRSTSDNHDRVKFTVTCSGGQPALASRNGGGSDD</sequence>
<evidence type="ECO:0000313" key="2">
    <source>
        <dbReference type="EMBL" id="GIE17349.1"/>
    </source>
</evidence>
<accession>A0ABQ3ZFL6</accession>
<feature type="region of interest" description="Disordered" evidence="1">
    <location>
        <begin position="112"/>
        <end position="138"/>
    </location>
</feature>
<dbReference type="EMBL" id="BOMN01000008">
    <property type="protein sequence ID" value="GIE17349.1"/>
    <property type="molecule type" value="Genomic_DNA"/>
</dbReference>
<evidence type="ECO:0008006" key="4">
    <source>
        <dbReference type="Google" id="ProtNLM"/>
    </source>
</evidence>
<reference evidence="2 3" key="1">
    <citation type="submission" date="2021-01" db="EMBL/GenBank/DDBJ databases">
        <title>Whole genome shotgun sequence of Actinoplanes humidus NBRC 14915.</title>
        <authorList>
            <person name="Komaki H."/>
            <person name="Tamura T."/>
        </authorList>
    </citation>
    <scope>NUCLEOTIDE SEQUENCE [LARGE SCALE GENOMIC DNA]</scope>
    <source>
        <strain evidence="2 3">NBRC 14915</strain>
    </source>
</reference>
<comment type="caution">
    <text evidence="2">The sequence shown here is derived from an EMBL/GenBank/DDBJ whole genome shotgun (WGS) entry which is preliminary data.</text>
</comment>
<dbReference type="RefSeq" id="WP_203834651.1">
    <property type="nucleotide sequence ID" value="NZ_BAAATV010000001.1"/>
</dbReference>
<feature type="compositionally biased region" description="Low complexity" evidence="1">
    <location>
        <begin position="56"/>
        <end position="71"/>
    </location>
</feature>